<feature type="domain" description="Protein kinase" evidence="6">
    <location>
        <begin position="147"/>
        <end position="398"/>
    </location>
</feature>
<dbReference type="InterPro" id="IPR000719">
    <property type="entry name" value="Prot_kinase_dom"/>
</dbReference>
<keyword evidence="3 4" id="KW-0067">ATP-binding</keyword>
<dbReference type="SUPFAM" id="SSF56112">
    <property type="entry name" value="Protein kinase-like (PK-like)"/>
    <property type="match status" value="1"/>
</dbReference>
<feature type="compositionally biased region" description="Basic and acidic residues" evidence="5">
    <location>
        <begin position="79"/>
        <end position="91"/>
    </location>
</feature>
<dbReference type="InterPro" id="IPR017441">
    <property type="entry name" value="Protein_kinase_ATP_BS"/>
</dbReference>
<comment type="caution">
    <text evidence="7">The sequence shown here is derived from an EMBL/GenBank/DDBJ whole genome shotgun (WGS) entry which is preliminary data.</text>
</comment>
<dbReference type="PANTHER" id="PTHR45832:SF22">
    <property type="entry name" value="SERINE_THREONINE-PROTEIN KINASE SAMKA-RELATED"/>
    <property type="match status" value="1"/>
</dbReference>
<feature type="region of interest" description="Disordered" evidence="5">
    <location>
        <begin position="66"/>
        <end position="91"/>
    </location>
</feature>
<dbReference type="GO" id="GO:0005524">
    <property type="term" value="F:ATP binding"/>
    <property type="evidence" value="ECO:0007669"/>
    <property type="project" value="UniProtKB-UniRule"/>
</dbReference>
<dbReference type="Proteomes" id="UP001162131">
    <property type="component" value="Unassembled WGS sequence"/>
</dbReference>
<dbReference type="Pfam" id="PF00069">
    <property type="entry name" value="Pkinase"/>
    <property type="match status" value="1"/>
</dbReference>
<evidence type="ECO:0000256" key="4">
    <source>
        <dbReference type="PROSITE-ProRule" id="PRU10141"/>
    </source>
</evidence>
<comment type="similarity">
    <text evidence="1">Belongs to the protein kinase superfamily. STE Ser/Thr protein kinase family. STE20 subfamily.</text>
</comment>
<dbReference type="PROSITE" id="PS00107">
    <property type="entry name" value="PROTEIN_KINASE_ATP"/>
    <property type="match status" value="1"/>
</dbReference>
<evidence type="ECO:0000256" key="5">
    <source>
        <dbReference type="SAM" id="MobiDB-lite"/>
    </source>
</evidence>
<dbReference type="InterPro" id="IPR011009">
    <property type="entry name" value="Kinase-like_dom_sf"/>
</dbReference>
<feature type="binding site" evidence="4">
    <location>
        <position position="176"/>
    </location>
    <ligand>
        <name>ATP</name>
        <dbReference type="ChEBI" id="CHEBI:30616"/>
    </ligand>
</feature>
<evidence type="ECO:0000313" key="7">
    <source>
        <dbReference type="EMBL" id="CAG9309994.1"/>
    </source>
</evidence>
<dbReference type="InterPro" id="IPR051931">
    <property type="entry name" value="PAK3-like"/>
</dbReference>
<proteinExistence type="inferred from homology"/>
<protein>
    <recommendedName>
        <fullName evidence="6">Protein kinase domain-containing protein</fullName>
    </recommendedName>
</protein>
<organism evidence="7 8">
    <name type="scientific">Blepharisma stoltei</name>
    <dbReference type="NCBI Taxonomy" id="1481888"/>
    <lineage>
        <taxon>Eukaryota</taxon>
        <taxon>Sar</taxon>
        <taxon>Alveolata</taxon>
        <taxon>Ciliophora</taxon>
        <taxon>Postciliodesmatophora</taxon>
        <taxon>Heterotrichea</taxon>
        <taxon>Heterotrichida</taxon>
        <taxon>Blepharismidae</taxon>
        <taxon>Blepharisma</taxon>
    </lineage>
</organism>
<reference evidence="7" key="1">
    <citation type="submission" date="2021-09" db="EMBL/GenBank/DDBJ databases">
        <authorList>
            <consortium name="AG Swart"/>
            <person name="Singh M."/>
            <person name="Singh A."/>
            <person name="Seah K."/>
            <person name="Emmerich C."/>
        </authorList>
    </citation>
    <scope>NUCLEOTIDE SEQUENCE</scope>
    <source>
        <strain evidence="7">ATCC30299</strain>
    </source>
</reference>
<evidence type="ECO:0000256" key="1">
    <source>
        <dbReference type="ARBA" id="ARBA00008874"/>
    </source>
</evidence>
<dbReference type="Gene3D" id="1.10.510.10">
    <property type="entry name" value="Transferase(Phosphotransferase) domain 1"/>
    <property type="match status" value="1"/>
</dbReference>
<evidence type="ECO:0000256" key="3">
    <source>
        <dbReference type="ARBA" id="ARBA00022840"/>
    </source>
</evidence>
<keyword evidence="8" id="KW-1185">Reference proteome</keyword>
<evidence type="ECO:0000256" key="2">
    <source>
        <dbReference type="ARBA" id="ARBA00022741"/>
    </source>
</evidence>
<name>A0AAU9I4H6_9CILI</name>
<dbReference type="AlphaFoldDB" id="A0AAU9I4H6"/>
<gene>
    <name evidence="7" type="ORF">BSTOLATCC_MIC208</name>
</gene>
<dbReference type="InterPro" id="IPR011011">
    <property type="entry name" value="Znf_FYVE_PHD"/>
</dbReference>
<dbReference type="SMART" id="SM00220">
    <property type="entry name" value="S_TKc"/>
    <property type="match status" value="1"/>
</dbReference>
<dbReference type="EMBL" id="CAJZBQ010000001">
    <property type="protein sequence ID" value="CAG9309994.1"/>
    <property type="molecule type" value="Genomic_DNA"/>
</dbReference>
<dbReference type="SUPFAM" id="SSF57903">
    <property type="entry name" value="FYVE/PHD zinc finger"/>
    <property type="match status" value="1"/>
</dbReference>
<evidence type="ECO:0000259" key="6">
    <source>
        <dbReference type="PROSITE" id="PS50011"/>
    </source>
</evidence>
<dbReference type="GO" id="GO:0004672">
    <property type="term" value="F:protein kinase activity"/>
    <property type="evidence" value="ECO:0007669"/>
    <property type="project" value="InterPro"/>
</dbReference>
<dbReference type="PROSITE" id="PS50011">
    <property type="entry name" value="PROTEIN_KINASE_DOM"/>
    <property type="match status" value="1"/>
</dbReference>
<dbReference type="PANTHER" id="PTHR45832">
    <property type="entry name" value="SERINE/THREONINE-PROTEIN KINASE SAMKA-RELATED-RELATED"/>
    <property type="match status" value="1"/>
</dbReference>
<keyword evidence="2 4" id="KW-0547">Nucleotide-binding</keyword>
<dbReference type="FunFam" id="1.10.510.10:FF:000421">
    <property type="entry name" value="Serine/threonine-protein kinase PAK 6"/>
    <property type="match status" value="1"/>
</dbReference>
<sequence>MDFLSKLFRRPSSCHSCGQPLAHRDNSGRCNKCKNYFCSQCLLSIKHKQVFFTSIVRICNPCSHDEIHSSDQDSPNTSKSKELKHAKAEDEREIKFMSPNKKEMQLRGKSVEDEEIPAIFDISSSKQFLQEVKNRVKPIKQDPLEIYEIKSRLGEGASGIVYLCVNKGTEKDVVLKRYKLDNPEDKDRVLQEIFMMIAADHPNIVKFIECYEDNGEIWAVLEAMKCNLTNLIKDKWGMMTERQMAYICKEILLALRWLHKQNRIHRDIKSDNILLSINGEIKLSDFGVCAQITNESYDMTIAGTPCWMAPELISSSYYDQKVDIWSLGIVLFELVEGNPPYFNQPQTEILQSIANNPPPKLTHPTKWSSSFKDFIRICLQKNPGERASADTLLRHPFLERVGTFARDDFKDFIDEWLNMN</sequence>
<accession>A0AAU9I4H6</accession>
<evidence type="ECO:0000313" key="8">
    <source>
        <dbReference type="Proteomes" id="UP001162131"/>
    </source>
</evidence>